<dbReference type="InterPro" id="IPR027417">
    <property type="entry name" value="P-loop_NTPase"/>
</dbReference>
<dbReference type="InterPro" id="IPR013525">
    <property type="entry name" value="ABC2_TM"/>
</dbReference>
<dbReference type="GO" id="GO:0005524">
    <property type="term" value="F:ATP binding"/>
    <property type="evidence" value="ECO:0007669"/>
    <property type="project" value="UniProtKB-KW"/>
</dbReference>
<feature type="domain" description="ABC transporter" evidence="16">
    <location>
        <begin position="891"/>
        <end position="1134"/>
    </location>
</feature>
<dbReference type="Pfam" id="PF01061">
    <property type="entry name" value="ABC2_membrane"/>
    <property type="match status" value="2"/>
</dbReference>
<evidence type="ECO:0000256" key="13">
    <source>
        <dbReference type="ARBA" id="ARBA00049037"/>
    </source>
</evidence>
<protein>
    <recommendedName>
        <fullName evidence="16">ABC transporter domain-containing protein</fullName>
    </recommendedName>
</protein>
<dbReference type="GO" id="GO:0140359">
    <property type="term" value="F:ABC-type transporter activity"/>
    <property type="evidence" value="ECO:0007669"/>
    <property type="project" value="InterPro"/>
</dbReference>
<evidence type="ECO:0000256" key="15">
    <source>
        <dbReference type="SAM" id="Phobius"/>
    </source>
</evidence>
<evidence type="ECO:0000256" key="7">
    <source>
        <dbReference type="ARBA" id="ARBA00022840"/>
    </source>
</evidence>
<evidence type="ECO:0000256" key="1">
    <source>
        <dbReference type="ARBA" id="ARBA00004651"/>
    </source>
</evidence>
<feature type="domain" description="ABC transporter" evidence="16">
    <location>
        <begin position="197"/>
        <end position="448"/>
    </location>
</feature>
<evidence type="ECO:0000259" key="16">
    <source>
        <dbReference type="PROSITE" id="PS50893"/>
    </source>
</evidence>
<gene>
    <name evidence="17" type="ORF">AJ79_02981</name>
</gene>
<dbReference type="InterPro" id="IPR003593">
    <property type="entry name" value="AAA+_ATPase"/>
</dbReference>
<comment type="catalytic activity">
    <reaction evidence="12">
        <text>fluconazole(in) + ATP + H2O = fluconazole(out) + ADP + phosphate + H(+)</text>
        <dbReference type="Rhea" id="RHEA:61916"/>
        <dbReference type="ChEBI" id="CHEBI:15377"/>
        <dbReference type="ChEBI" id="CHEBI:15378"/>
        <dbReference type="ChEBI" id="CHEBI:30616"/>
        <dbReference type="ChEBI" id="CHEBI:43474"/>
        <dbReference type="ChEBI" id="CHEBI:46081"/>
        <dbReference type="ChEBI" id="CHEBI:456216"/>
    </reaction>
    <physiologicalReaction direction="left-to-right" evidence="12">
        <dbReference type="Rhea" id="RHEA:61917"/>
    </physiologicalReaction>
</comment>
<dbReference type="STRING" id="1447875.A0A2B7Y110"/>
<dbReference type="Pfam" id="PF00005">
    <property type="entry name" value="ABC_tran"/>
    <property type="match status" value="2"/>
</dbReference>
<evidence type="ECO:0000256" key="8">
    <source>
        <dbReference type="ARBA" id="ARBA00022989"/>
    </source>
</evidence>
<dbReference type="CDD" id="cd03233">
    <property type="entry name" value="ABCG_PDR_domain1"/>
    <property type="match status" value="1"/>
</dbReference>
<comment type="catalytic activity">
    <reaction evidence="10">
        <text>(R)-miconazole(in) + ATP + H2O = (R)-miconazole(out) + ADP + phosphate + H(+)</text>
        <dbReference type="Rhea" id="RHEA:61928"/>
        <dbReference type="ChEBI" id="CHEBI:15377"/>
        <dbReference type="ChEBI" id="CHEBI:15378"/>
        <dbReference type="ChEBI" id="CHEBI:30616"/>
        <dbReference type="ChEBI" id="CHEBI:43474"/>
        <dbReference type="ChEBI" id="CHEBI:82894"/>
        <dbReference type="ChEBI" id="CHEBI:456216"/>
    </reaction>
    <physiologicalReaction direction="left-to-right" evidence="10">
        <dbReference type="Rhea" id="RHEA:61929"/>
    </physiologicalReaction>
</comment>
<reference evidence="17 18" key="1">
    <citation type="submission" date="2017-10" db="EMBL/GenBank/DDBJ databases">
        <title>Comparative genomics in systemic dimorphic fungi from Ajellomycetaceae.</title>
        <authorList>
            <person name="Munoz J.F."/>
            <person name="Mcewen J.G."/>
            <person name="Clay O.K."/>
            <person name="Cuomo C.A."/>
        </authorList>
    </citation>
    <scope>NUCLEOTIDE SEQUENCE [LARGE SCALE GENOMIC DNA]</scope>
    <source>
        <strain evidence="17 18">UAMH5409</strain>
    </source>
</reference>
<name>A0A2B7Y110_9EURO</name>
<comment type="similarity">
    <text evidence="2">Belongs to the ABC transporter superfamily. ABCG family. PDR (TC 3.A.1.205) subfamily.</text>
</comment>
<dbReference type="Pfam" id="PF19055">
    <property type="entry name" value="ABC2_membrane_7"/>
    <property type="match status" value="1"/>
</dbReference>
<dbReference type="InterPro" id="IPR043926">
    <property type="entry name" value="ABCG_dom"/>
</dbReference>
<feature type="compositionally biased region" description="Low complexity" evidence="14">
    <location>
        <begin position="91"/>
        <end position="102"/>
    </location>
</feature>
<evidence type="ECO:0000256" key="10">
    <source>
        <dbReference type="ARBA" id="ARBA00047646"/>
    </source>
</evidence>
<feature type="transmembrane region" description="Helical" evidence="15">
    <location>
        <begin position="1232"/>
        <end position="1250"/>
    </location>
</feature>
<feature type="transmembrane region" description="Helical" evidence="15">
    <location>
        <begin position="551"/>
        <end position="570"/>
    </location>
</feature>
<dbReference type="SUPFAM" id="SSF52540">
    <property type="entry name" value="P-loop containing nucleoside triphosphate hydrolases"/>
    <property type="match status" value="2"/>
</dbReference>
<evidence type="ECO:0000256" key="5">
    <source>
        <dbReference type="ARBA" id="ARBA00022692"/>
    </source>
</evidence>
<comment type="catalytic activity">
    <reaction evidence="13">
        <text>(S)-miconazole(in) + ATP + H2O = (S)-miconazole(out) + ADP + phosphate + H(+)</text>
        <dbReference type="Rhea" id="RHEA:61932"/>
        <dbReference type="ChEBI" id="CHEBI:15377"/>
        <dbReference type="ChEBI" id="CHEBI:15378"/>
        <dbReference type="ChEBI" id="CHEBI:30616"/>
        <dbReference type="ChEBI" id="CHEBI:43474"/>
        <dbReference type="ChEBI" id="CHEBI:82897"/>
        <dbReference type="ChEBI" id="CHEBI:456216"/>
    </reaction>
    <physiologicalReaction direction="left-to-right" evidence="13">
        <dbReference type="Rhea" id="RHEA:61933"/>
    </physiologicalReaction>
</comment>
<feature type="transmembrane region" description="Helical" evidence="15">
    <location>
        <begin position="1295"/>
        <end position="1317"/>
    </location>
</feature>
<feature type="compositionally biased region" description="Low complexity" evidence="14">
    <location>
        <begin position="868"/>
        <end position="879"/>
    </location>
</feature>
<dbReference type="PROSITE" id="PS00211">
    <property type="entry name" value="ABC_TRANSPORTER_1"/>
    <property type="match status" value="1"/>
</dbReference>
<proteinExistence type="inferred from homology"/>
<feature type="transmembrane region" description="Helical" evidence="15">
    <location>
        <begin position="582"/>
        <end position="603"/>
    </location>
</feature>
<dbReference type="GO" id="GO:0016887">
    <property type="term" value="F:ATP hydrolysis activity"/>
    <property type="evidence" value="ECO:0007669"/>
    <property type="project" value="InterPro"/>
</dbReference>
<evidence type="ECO:0000256" key="11">
    <source>
        <dbReference type="ARBA" id="ARBA00047823"/>
    </source>
</evidence>
<feature type="transmembrane region" description="Helical" evidence="15">
    <location>
        <begin position="691"/>
        <end position="711"/>
    </location>
</feature>
<keyword evidence="7" id="KW-0067">ATP-binding</keyword>
<dbReference type="PROSITE" id="PS50893">
    <property type="entry name" value="ABC_TRANSPORTER_2"/>
    <property type="match status" value="2"/>
</dbReference>
<organism evidence="17 18">
    <name type="scientific">Helicocarpus griseus UAMH5409</name>
    <dbReference type="NCBI Taxonomy" id="1447875"/>
    <lineage>
        <taxon>Eukaryota</taxon>
        <taxon>Fungi</taxon>
        <taxon>Dikarya</taxon>
        <taxon>Ascomycota</taxon>
        <taxon>Pezizomycotina</taxon>
        <taxon>Eurotiomycetes</taxon>
        <taxon>Eurotiomycetidae</taxon>
        <taxon>Onygenales</taxon>
        <taxon>Ajellomycetaceae</taxon>
        <taxon>Helicocarpus</taxon>
    </lineage>
</organism>
<evidence type="ECO:0000256" key="14">
    <source>
        <dbReference type="SAM" id="MobiDB-lite"/>
    </source>
</evidence>
<dbReference type="OrthoDB" id="245989at2759"/>
<evidence type="ECO:0000256" key="9">
    <source>
        <dbReference type="ARBA" id="ARBA00023136"/>
    </source>
</evidence>
<feature type="compositionally biased region" description="Polar residues" evidence="14">
    <location>
        <begin position="37"/>
        <end position="59"/>
    </location>
</feature>
<dbReference type="Gene3D" id="3.40.50.300">
    <property type="entry name" value="P-loop containing nucleotide triphosphate hydrolases"/>
    <property type="match status" value="2"/>
</dbReference>
<evidence type="ECO:0000313" key="17">
    <source>
        <dbReference type="EMBL" id="PGH14488.1"/>
    </source>
</evidence>
<dbReference type="Proteomes" id="UP000223968">
    <property type="component" value="Unassembled WGS sequence"/>
</dbReference>
<keyword evidence="6" id="KW-0547">Nucleotide-binding</keyword>
<dbReference type="InterPro" id="IPR017871">
    <property type="entry name" value="ABC_transporter-like_CS"/>
</dbReference>
<dbReference type="GO" id="GO:0005886">
    <property type="term" value="C:plasma membrane"/>
    <property type="evidence" value="ECO:0007669"/>
    <property type="project" value="UniProtKB-SubCell"/>
</dbReference>
<feature type="transmembrane region" description="Helical" evidence="15">
    <location>
        <begin position="1492"/>
        <end position="1514"/>
    </location>
</feature>
<keyword evidence="9 15" id="KW-0472">Membrane</keyword>
<evidence type="ECO:0000256" key="6">
    <source>
        <dbReference type="ARBA" id="ARBA00022741"/>
    </source>
</evidence>
<dbReference type="Pfam" id="PF06422">
    <property type="entry name" value="PDR_CDR"/>
    <property type="match status" value="1"/>
</dbReference>
<dbReference type="FunFam" id="3.40.50.300:FF:000054">
    <property type="entry name" value="ABC multidrug transporter atrF"/>
    <property type="match status" value="1"/>
</dbReference>
<evidence type="ECO:0000313" key="18">
    <source>
        <dbReference type="Proteomes" id="UP000223968"/>
    </source>
</evidence>
<comment type="caution">
    <text evidence="17">The sequence shown here is derived from an EMBL/GenBank/DDBJ whole genome shotgun (WGS) entry which is preliminary data.</text>
</comment>
<evidence type="ECO:0000256" key="2">
    <source>
        <dbReference type="ARBA" id="ARBA00006012"/>
    </source>
</evidence>
<accession>A0A2B7Y110</accession>
<feature type="region of interest" description="Disordered" evidence="14">
    <location>
        <begin position="844"/>
        <end position="879"/>
    </location>
</feature>
<dbReference type="InterPro" id="IPR034003">
    <property type="entry name" value="ABCG_PDR_2"/>
</dbReference>
<dbReference type="FunFam" id="3.40.50.300:FF:002416">
    <property type="entry name" value="ABC multidrug transporter (Eurofung)"/>
    <property type="match status" value="1"/>
</dbReference>
<feature type="transmembrane region" description="Helical" evidence="15">
    <location>
        <begin position="661"/>
        <end position="679"/>
    </location>
</feature>
<evidence type="ECO:0000256" key="3">
    <source>
        <dbReference type="ARBA" id="ARBA00022448"/>
    </source>
</evidence>
<evidence type="ECO:0000256" key="12">
    <source>
        <dbReference type="ARBA" id="ARBA00047981"/>
    </source>
</evidence>
<evidence type="ECO:0000256" key="4">
    <source>
        <dbReference type="ARBA" id="ARBA00022475"/>
    </source>
</evidence>
<keyword evidence="8 15" id="KW-1133">Transmembrane helix</keyword>
<dbReference type="InterPro" id="IPR003439">
    <property type="entry name" value="ABC_transporter-like_ATP-bd"/>
</dbReference>
<keyword evidence="18" id="KW-1185">Reference proteome</keyword>
<feature type="transmembrane region" description="Helical" evidence="15">
    <location>
        <begin position="796"/>
        <end position="818"/>
    </location>
</feature>
<dbReference type="Pfam" id="PF14510">
    <property type="entry name" value="ABC_trans_N"/>
    <property type="match status" value="1"/>
</dbReference>
<sequence length="1533" mass="171404">MPPAIDKEQPTALNTPAGTHFTPGNNDNGTNNISNNQTRVSTTPTQHDSSTATSISGQDENYETPPADTASGPGLGFAPIRTRTHSRSRSRSSSLRNSLVFRRSTDHASLRPTASTASGGSRVDDPEWQAIHRAMSNMFGRQRQAESEDEKTRHVGVVWKGLTVRGVGMGATLMGTVGDIFMGVPRALGGLLGFGGKQKRGVIRGKKEIRTILDGFTGCVRPGEMLLVLGRPGSGCSTFLKTIGNQRAGYESVEGEVTYGGTDHDAMARNYRSEVLYNPEDDLHYASLTVRETLSFALKTRTPGKESRNEGESRDQYRKTFLQSVAKLFWIEHCLDTKVGNQIVRGVSGGEKKRVSIAEALITKASTLCWDNSTRGLDSSTALEFVQSLRSLTDMAQVSTLVAIYQASENLFKLFDKVIVLDDGKCAYFGRAADARAYFESLGFECPPRWTTADLLTSVGDPHARRIRSGWEDRVPRSAAEFQEAYKNSDVYKANLKDIEDFERETQEQAEEREAARSTKAKKNFTIPFHQQVIALSHRQFLIMFGDQQSLFGKWGVILFLALIVGSLFYDLPDTSQGVFTRGGVMFFMILFNTLLAMSEITTSFEGRPVLLKHKSFSFYRPSAFALAQVVMDVPLVFVQVTIFNIIVYFMTDLSRTPSQFFINFLFTWLTTMTMYSFFRAVGALCTSLDVATRITGVAIQALVVYTGYLIPPSDMRPWLKWIIWINPVQYAFESMMANEFYKLALQCVPPFLVPMVPNASPQYQSCLVQGSQPGETVVQGANYIQSNFTYTRAHLWRNFGIIIAFFVLFVVVTMVGTEMQKEGYGGRTVTVFMRGQAPVSVEKEIKSGGTSGDEEMGEKDGRVAATGNDNDVSSSGSNEVKGIAQNAAVFTWQNVNYKIPHKGGERKLLRDVQGYVRPGRLTALMGASGAGKTTLLNALAQRMDFGVLTGDFLIDGRPLPKSFQRATGFAEQADIHEPTATVREALRFSALLRRPKDVPIQEKYDYCEKIIDLLELRPLAGAIIGEIGSGLNQEQRKRVTIAVELASKPELLLFLDEPTSGLDSLAAFTIVRFLRKLADVGQAVLCTIHQPSDVLFEQFDELLLLQSGGRVVYHGELGPDSRYLIDYFERNGGTKCPRDANPAEYMLEVIGAGNPDYEGQDWGDVWANSPEHQARTDEIRQIVEDRKKSTEAGVRDDQRRYAMPLEAQVLATVKRTFVAYWRTPDYAIGKFMLHIFTGLFNTFTFWNLSNTSISMQSRLFSCFMTLTIAPPLIQQLQPKFLHFRGIFEARESRARIYSWFAFVTSTILPELPYSTIAGSVYFCCWYFGTWFPRDSFSAGITWMFMMLFSCFYVGLGQMIAAFSPNELLASLLVPAFFTFVVSFCGVVVPYANLPYFWRSWMYWLSPFHYLLEGFLGVVTNKVPVECSEKEYARFPPPPGMTCQQYAGPMTQELGGYLGPERDGLCSYCQYANGNEFAASFNVFYSLKWRDYGIFFAYVIFNFLAVYALSWLYLRGGPAVKRSFNARKMKSVA</sequence>
<keyword evidence="5 15" id="KW-0812">Transmembrane</keyword>
<comment type="subcellular location">
    <subcellularLocation>
        <location evidence="1">Cell membrane</location>
        <topology evidence="1">Multi-pass membrane protein</topology>
    </subcellularLocation>
</comment>
<dbReference type="InterPro" id="IPR029481">
    <property type="entry name" value="ABC_trans_N"/>
</dbReference>
<keyword evidence="4" id="KW-1003">Cell membrane</keyword>
<dbReference type="InterPro" id="IPR034001">
    <property type="entry name" value="ABCG_PDR_1"/>
</dbReference>
<dbReference type="SMART" id="SM00382">
    <property type="entry name" value="AAA"/>
    <property type="match status" value="2"/>
</dbReference>
<feature type="compositionally biased region" description="Low complexity" evidence="14">
    <location>
        <begin position="25"/>
        <end position="36"/>
    </location>
</feature>
<dbReference type="InterPro" id="IPR010929">
    <property type="entry name" value="PDR_CDR_ABC"/>
</dbReference>
<dbReference type="EMBL" id="PDNB01000034">
    <property type="protein sequence ID" value="PGH14488.1"/>
    <property type="molecule type" value="Genomic_DNA"/>
</dbReference>
<dbReference type="PANTHER" id="PTHR19241">
    <property type="entry name" value="ATP-BINDING CASSETTE TRANSPORTER"/>
    <property type="match status" value="1"/>
</dbReference>
<feature type="transmembrane region" description="Helical" evidence="15">
    <location>
        <begin position="1337"/>
        <end position="1356"/>
    </location>
</feature>
<dbReference type="CDD" id="cd03232">
    <property type="entry name" value="ABCG_PDR_domain2"/>
    <property type="match status" value="1"/>
</dbReference>
<feature type="region of interest" description="Disordered" evidence="14">
    <location>
        <begin position="1"/>
        <end position="125"/>
    </location>
</feature>
<feature type="transmembrane region" description="Helical" evidence="15">
    <location>
        <begin position="624"/>
        <end position="649"/>
    </location>
</feature>
<keyword evidence="3" id="KW-0813">Transport</keyword>
<feature type="transmembrane region" description="Helical" evidence="15">
    <location>
        <begin position="1368"/>
        <end position="1392"/>
    </location>
</feature>
<comment type="catalytic activity">
    <reaction evidence="11">
        <text>voriconazole(in) + ATP + H2O = voriconazole(out) + ADP + phosphate + H(+)</text>
        <dbReference type="Rhea" id="RHEA:61912"/>
        <dbReference type="ChEBI" id="CHEBI:10023"/>
        <dbReference type="ChEBI" id="CHEBI:15377"/>
        <dbReference type="ChEBI" id="CHEBI:15378"/>
        <dbReference type="ChEBI" id="CHEBI:30616"/>
        <dbReference type="ChEBI" id="CHEBI:43474"/>
        <dbReference type="ChEBI" id="CHEBI:456216"/>
    </reaction>
    <physiologicalReaction direction="left-to-right" evidence="11">
        <dbReference type="Rhea" id="RHEA:61913"/>
    </physiologicalReaction>
</comment>